<organism evidence="1">
    <name type="scientific">marine sediment metagenome</name>
    <dbReference type="NCBI Taxonomy" id="412755"/>
    <lineage>
        <taxon>unclassified sequences</taxon>
        <taxon>metagenomes</taxon>
        <taxon>ecological metagenomes</taxon>
    </lineage>
</organism>
<dbReference type="AlphaFoldDB" id="X1TN30"/>
<gene>
    <name evidence="1" type="ORF">S12H4_26303</name>
</gene>
<accession>X1TN30</accession>
<name>X1TN30_9ZZZZ</name>
<reference evidence="1" key="1">
    <citation type="journal article" date="2014" name="Front. Microbiol.">
        <title>High frequency of phylogenetically diverse reductive dehalogenase-homologous genes in deep subseafloor sedimentary metagenomes.</title>
        <authorList>
            <person name="Kawai M."/>
            <person name="Futagami T."/>
            <person name="Toyoda A."/>
            <person name="Takaki Y."/>
            <person name="Nishi S."/>
            <person name="Hori S."/>
            <person name="Arai W."/>
            <person name="Tsubouchi T."/>
            <person name="Morono Y."/>
            <person name="Uchiyama I."/>
            <person name="Ito T."/>
            <person name="Fujiyama A."/>
            <person name="Inagaki F."/>
            <person name="Takami H."/>
        </authorList>
    </citation>
    <scope>NUCLEOTIDE SEQUENCE</scope>
    <source>
        <strain evidence="1">Expedition CK06-06</strain>
    </source>
</reference>
<proteinExistence type="predicted"/>
<comment type="caution">
    <text evidence="1">The sequence shown here is derived from an EMBL/GenBank/DDBJ whole genome shotgun (WGS) entry which is preliminary data.</text>
</comment>
<evidence type="ECO:0000313" key="1">
    <source>
        <dbReference type="EMBL" id="GAI81444.1"/>
    </source>
</evidence>
<sequence>MATSGLLSFAQVAQINNEYGDLINPIIPLKFFPNLEKEMLSYIVELNKRYGFRRFVITGPSKEHRYTGFPEKQVFIELGEQILQIKKQLAEYDIEIGWWCTTTIRIGKGDFQSIVRIDGSQAQEACCPLDYDYRETFSDYVAAVVQIAQPFWINFEDDFHMNNGCYCPRHLEEFALREKQYYSREELQTIFPAKTSESYRLRHAWGELSRDSLALLAASVREVGVSF</sequence>
<protein>
    <submittedName>
        <fullName evidence="1">Uncharacterized protein</fullName>
    </submittedName>
</protein>
<feature type="non-terminal residue" evidence="1">
    <location>
        <position position="227"/>
    </location>
</feature>
<dbReference type="EMBL" id="BARW01014912">
    <property type="protein sequence ID" value="GAI81444.1"/>
    <property type="molecule type" value="Genomic_DNA"/>
</dbReference>